<dbReference type="EMBL" id="LYXE01000009">
    <property type="protein sequence ID" value="PDW01314.1"/>
    <property type="molecule type" value="Genomic_DNA"/>
</dbReference>
<dbReference type="GO" id="GO:0006166">
    <property type="term" value="P:purine ribonucleoside salvage"/>
    <property type="evidence" value="ECO:0007669"/>
    <property type="project" value="UniProtKB-KW"/>
</dbReference>
<evidence type="ECO:0000256" key="5">
    <source>
        <dbReference type="NCBIfam" id="TIGR01744"/>
    </source>
</evidence>
<evidence type="ECO:0000313" key="7">
    <source>
        <dbReference type="EMBL" id="PDW01314.1"/>
    </source>
</evidence>
<sequence>MDKDETLSELLVAPFLPLVERIIAEATVVNDRILKIDHFLNHRIEPELMQAMGEAMAERLRPFHPELILTAEASGIAPALATAMALGCPLVYAKKYSPEVEAPALSRIVPSPTKGGATRLVVSARYLPIGTRVALVDDFLANGRTAVALAELVREAGASLVAAGFVVEKLFQNGRAGIEALGIPVAALAQVERLEHGQVIVRGVATMT</sequence>
<protein>
    <recommendedName>
        <fullName evidence="5">Xanthine phosphoribosyltransferase</fullName>
        <ecNumber evidence="5">2.4.2.22</ecNumber>
    </recommendedName>
</protein>
<dbReference type="PANTHER" id="PTHR43864">
    <property type="entry name" value="HYPOXANTHINE/GUANINE PHOSPHORIBOSYLTRANSFERASE"/>
    <property type="match status" value="1"/>
</dbReference>
<evidence type="ECO:0000256" key="3">
    <source>
        <dbReference type="ARBA" id="ARBA00022679"/>
    </source>
</evidence>
<keyword evidence="4" id="KW-0660">Purine salvage</keyword>
<dbReference type="InterPro" id="IPR010079">
    <property type="entry name" value="Xanthine_PRibTrfase"/>
</dbReference>
<dbReference type="InterPro" id="IPR029057">
    <property type="entry name" value="PRTase-like"/>
</dbReference>
<evidence type="ECO:0000313" key="8">
    <source>
        <dbReference type="Proteomes" id="UP000220922"/>
    </source>
</evidence>
<dbReference type="RefSeq" id="WP_245860155.1">
    <property type="nucleotide sequence ID" value="NZ_LYXE01000009.1"/>
</dbReference>
<evidence type="ECO:0000256" key="2">
    <source>
        <dbReference type="ARBA" id="ARBA00022676"/>
    </source>
</evidence>
<keyword evidence="2 7" id="KW-0328">Glycosyltransferase</keyword>
<dbReference type="PANTHER" id="PTHR43864:SF1">
    <property type="entry name" value="XANTHINE PHOSPHORIBOSYLTRANSFERASE"/>
    <property type="match status" value="1"/>
</dbReference>
<dbReference type="NCBIfam" id="NF006671">
    <property type="entry name" value="PRK09219.1"/>
    <property type="match status" value="1"/>
</dbReference>
<dbReference type="Pfam" id="PF00156">
    <property type="entry name" value="Pribosyltran"/>
    <property type="match status" value="1"/>
</dbReference>
<proteinExistence type="predicted"/>
<dbReference type="EC" id="2.4.2.22" evidence="5"/>
<dbReference type="Gene3D" id="3.40.50.2020">
    <property type="match status" value="1"/>
</dbReference>
<keyword evidence="1" id="KW-0963">Cytoplasm</keyword>
<keyword evidence="3 7" id="KW-0808">Transferase</keyword>
<dbReference type="InterPro" id="IPR050118">
    <property type="entry name" value="Pur/Pyrimidine_PRTase"/>
</dbReference>
<organism evidence="7 8">
    <name type="scientific">Candidatus Chloroploca asiatica</name>
    <dbReference type="NCBI Taxonomy" id="1506545"/>
    <lineage>
        <taxon>Bacteria</taxon>
        <taxon>Bacillati</taxon>
        <taxon>Chloroflexota</taxon>
        <taxon>Chloroflexia</taxon>
        <taxon>Chloroflexales</taxon>
        <taxon>Chloroflexineae</taxon>
        <taxon>Oscillochloridaceae</taxon>
        <taxon>Candidatus Chloroploca</taxon>
    </lineage>
</organism>
<keyword evidence="8" id="KW-1185">Reference proteome</keyword>
<dbReference type="SUPFAM" id="SSF53271">
    <property type="entry name" value="PRTase-like"/>
    <property type="match status" value="1"/>
</dbReference>
<dbReference type="Proteomes" id="UP000220922">
    <property type="component" value="Unassembled WGS sequence"/>
</dbReference>
<evidence type="ECO:0000256" key="4">
    <source>
        <dbReference type="ARBA" id="ARBA00022726"/>
    </source>
</evidence>
<name>A0A2H3LCA6_9CHLR</name>
<comment type="caution">
    <text evidence="7">The sequence shown here is derived from an EMBL/GenBank/DDBJ whole genome shotgun (WGS) entry which is preliminary data.</text>
</comment>
<evidence type="ECO:0000256" key="1">
    <source>
        <dbReference type="ARBA" id="ARBA00022490"/>
    </source>
</evidence>
<feature type="domain" description="Phosphoribosyltransferase" evidence="6">
    <location>
        <begin position="46"/>
        <end position="169"/>
    </location>
</feature>
<dbReference type="InterPro" id="IPR000836">
    <property type="entry name" value="PRTase_dom"/>
</dbReference>
<dbReference type="GO" id="GO:0046110">
    <property type="term" value="P:xanthine metabolic process"/>
    <property type="evidence" value="ECO:0007669"/>
    <property type="project" value="UniProtKB-UniRule"/>
</dbReference>
<dbReference type="CDD" id="cd06223">
    <property type="entry name" value="PRTases_typeI"/>
    <property type="match status" value="1"/>
</dbReference>
<accession>A0A2H3LCA6</accession>
<gene>
    <name evidence="7" type="ORF">A9Q02_07375</name>
</gene>
<reference evidence="7 8" key="1">
    <citation type="submission" date="2016-05" db="EMBL/GenBank/DDBJ databases">
        <authorList>
            <person name="Lavstsen T."/>
            <person name="Jespersen J.S."/>
        </authorList>
    </citation>
    <scope>NUCLEOTIDE SEQUENCE [LARGE SCALE GENOMIC DNA]</scope>
    <source>
        <strain evidence="7 8">B7-9</strain>
    </source>
</reference>
<dbReference type="GO" id="GO:0000310">
    <property type="term" value="F:xanthine phosphoribosyltransferase activity"/>
    <property type="evidence" value="ECO:0007669"/>
    <property type="project" value="UniProtKB-UniRule"/>
</dbReference>
<dbReference type="AlphaFoldDB" id="A0A2H3LCA6"/>
<dbReference type="NCBIfam" id="TIGR01744">
    <property type="entry name" value="XPRTase"/>
    <property type="match status" value="1"/>
</dbReference>
<evidence type="ECO:0000259" key="6">
    <source>
        <dbReference type="Pfam" id="PF00156"/>
    </source>
</evidence>